<evidence type="ECO:0000313" key="1">
    <source>
        <dbReference type="EMBL" id="KAK9414980.1"/>
    </source>
</evidence>
<gene>
    <name evidence="1" type="ORF">SUNI508_10750</name>
</gene>
<organism evidence="1 2">
    <name type="scientific">Seiridium unicorne</name>
    <dbReference type="NCBI Taxonomy" id="138068"/>
    <lineage>
        <taxon>Eukaryota</taxon>
        <taxon>Fungi</taxon>
        <taxon>Dikarya</taxon>
        <taxon>Ascomycota</taxon>
        <taxon>Pezizomycotina</taxon>
        <taxon>Sordariomycetes</taxon>
        <taxon>Xylariomycetidae</taxon>
        <taxon>Amphisphaeriales</taxon>
        <taxon>Sporocadaceae</taxon>
        <taxon>Seiridium</taxon>
    </lineage>
</organism>
<dbReference type="EMBL" id="JARVKF010000420">
    <property type="protein sequence ID" value="KAK9414980.1"/>
    <property type="molecule type" value="Genomic_DNA"/>
</dbReference>
<keyword evidence="2" id="KW-1185">Reference proteome</keyword>
<protein>
    <submittedName>
        <fullName evidence="1">Heterokaryon incompatibility protein</fullName>
    </submittedName>
</protein>
<name>A0ABR2UK21_9PEZI</name>
<proteinExistence type="predicted"/>
<accession>A0ABR2UK21</accession>
<dbReference type="Proteomes" id="UP001408356">
    <property type="component" value="Unassembled WGS sequence"/>
</dbReference>
<evidence type="ECO:0000313" key="2">
    <source>
        <dbReference type="Proteomes" id="UP001408356"/>
    </source>
</evidence>
<comment type="caution">
    <text evidence="1">The sequence shown here is derived from an EMBL/GenBank/DDBJ whole genome shotgun (WGS) entry which is preliminary data.</text>
</comment>
<reference evidence="1 2" key="1">
    <citation type="journal article" date="2024" name="J. Plant Pathol.">
        <title>Sequence and assembly of the genome of Seiridium unicorne, isolate CBS 538.82, causal agent of cypress canker disease.</title>
        <authorList>
            <person name="Scali E."/>
            <person name="Rocca G.D."/>
            <person name="Danti R."/>
            <person name="Garbelotto M."/>
            <person name="Barberini S."/>
            <person name="Baroncelli R."/>
            <person name="Emiliani G."/>
        </authorList>
    </citation>
    <scope>NUCLEOTIDE SEQUENCE [LARGE SCALE GENOMIC DNA]</scope>
    <source>
        <strain evidence="1 2">BM-138-508</strain>
    </source>
</reference>
<sequence length="112" mass="12737">MTRGIYANSTYTVAATASKSPDQDLFRLRDPAAIVPELIKAPTMGPWLRDVEYFLFDRSFLNGMRNLSHWHAAADTYEGSWSFPGSHGLCNFIHTPNREDRLEDCVNMARID</sequence>